<evidence type="ECO:0000313" key="2">
    <source>
        <dbReference type="Proteomes" id="UP000003835"/>
    </source>
</evidence>
<dbReference type="AlphaFoldDB" id="B4VXZ4"/>
<protein>
    <submittedName>
        <fullName evidence="1">Uncharacterized protein</fullName>
    </submittedName>
</protein>
<evidence type="ECO:0000313" key="1">
    <source>
        <dbReference type="EMBL" id="EDX73158.1"/>
    </source>
</evidence>
<dbReference type="Proteomes" id="UP000003835">
    <property type="component" value="Unassembled WGS sequence"/>
</dbReference>
<gene>
    <name evidence="1" type="ORF">MC7420_4405</name>
</gene>
<name>B4VXZ4_9CYAN</name>
<organism evidence="1 2">
    <name type="scientific">Coleofasciculus chthonoplastes PCC 7420</name>
    <dbReference type="NCBI Taxonomy" id="118168"/>
    <lineage>
        <taxon>Bacteria</taxon>
        <taxon>Bacillati</taxon>
        <taxon>Cyanobacteriota</taxon>
        <taxon>Cyanophyceae</taxon>
        <taxon>Coleofasciculales</taxon>
        <taxon>Coleofasciculaceae</taxon>
        <taxon>Coleofasciculus</taxon>
    </lineage>
</organism>
<dbReference type="STRING" id="118168.MC7420_4405"/>
<dbReference type="EMBL" id="DS989859">
    <property type="protein sequence ID" value="EDX73158.1"/>
    <property type="molecule type" value="Genomic_DNA"/>
</dbReference>
<proteinExistence type="predicted"/>
<sequence>MGEMGEMRKMRKDFSNATDFRVCSKRFSASGTLRAYYEPSLSQ</sequence>
<reference evidence="1 2" key="1">
    <citation type="submission" date="2008-07" db="EMBL/GenBank/DDBJ databases">
        <authorList>
            <person name="Tandeau de Marsac N."/>
            <person name="Ferriera S."/>
            <person name="Johnson J."/>
            <person name="Kravitz S."/>
            <person name="Beeson K."/>
            <person name="Sutton G."/>
            <person name="Rogers Y.-H."/>
            <person name="Friedman R."/>
            <person name="Frazier M."/>
            <person name="Venter J.C."/>
        </authorList>
    </citation>
    <scope>NUCLEOTIDE SEQUENCE [LARGE SCALE GENOMIC DNA]</scope>
    <source>
        <strain evidence="1 2">PCC 7420</strain>
    </source>
</reference>
<dbReference type="HOGENOM" id="CLU_3232150_0_0_3"/>
<accession>B4VXZ4</accession>
<keyword evidence="2" id="KW-1185">Reference proteome</keyword>